<dbReference type="GO" id="GO:0005525">
    <property type="term" value="F:GTP binding"/>
    <property type="evidence" value="ECO:0007669"/>
    <property type="project" value="UniProtKB-UniRule"/>
</dbReference>
<dbReference type="InterPro" id="IPR015946">
    <property type="entry name" value="KH_dom-like_a/b"/>
</dbReference>
<evidence type="ECO:0000256" key="5">
    <source>
        <dbReference type="ARBA" id="ARBA00022741"/>
    </source>
</evidence>
<feature type="binding site" evidence="8">
    <location>
        <begin position="56"/>
        <end position="60"/>
    </location>
    <ligand>
        <name>GTP</name>
        <dbReference type="ChEBI" id="CHEBI:37565"/>
        <label>1</label>
    </ligand>
</feature>
<dbReference type="SUPFAM" id="SSF52540">
    <property type="entry name" value="P-loop containing nucleoside triphosphate hydrolases"/>
    <property type="match status" value="1"/>
</dbReference>
<feature type="binding site" evidence="8">
    <location>
        <begin position="197"/>
        <end position="204"/>
    </location>
    <ligand>
        <name>GTP</name>
        <dbReference type="ChEBI" id="CHEBI:37565"/>
        <label>2</label>
    </ligand>
</feature>
<keyword evidence="4 9" id="KW-0677">Repeat</keyword>
<feature type="binding site" evidence="8">
    <location>
        <begin position="9"/>
        <end position="16"/>
    </location>
    <ligand>
        <name>GTP</name>
        <dbReference type="ChEBI" id="CHEBI:37565"/>
        <label>1</label>
    </ligand>
</feature>
<comment type="subunit">
    <text evidence="8">Associates with the 50S ribosomal subunit.</text>
</comment>
<dbReference type="GO" id="GO:0043022">
    <property type="term" value="F:ribosome binding"/>
    <property type="evidence" value="ECO:0007669"/>
    <property type="project" value="TreeGrafter"/>
</dbReference>
<evidence type="ECO:0000256" key="8">
    <source>
        <dbReference type="HAMAP-Rule" id="MF_00195"/>
    </source>
</evidence>
<dbReference type="RefSeq" id="WP_158349255.1">
    <property type="nucleotide sequence ID" value="NZ_LR025085.1"/>
</dbReference>
<gene>
    <name evidence="8 12" type="primary">der</name>
    <name evidence="12" type="ORF">BUCINSTRO3249_0407</name>
</gene>
<dbReference type="InterPro" id="IPR006073">
    <property type="entry name" value="GTP-bd"/>
</dbReference>
<dbReference type="PANTHER" id="PTHR43834">
    <property type="entry name" value="GTPASE DER"/>
    <property type="match status" value="1"/>
</dbReference>
<dbReference type="STRING" id="1921549.GCA_900128825_00407"/>
<dbReference type="InterPro" id="IPR032859">
    <property type="entry name" value="KH_dom-like"/>
</dbReference>
<accession>A0A3B1DMP8</accession>
<dbReference type="InterPro" id="IPR005225">
    <property type="entry name" value="Small_GTP-bd"/>
</dbReference>
<dbReference type="PANTHER" id="PTHR43834:SF6">
    <property type="entry name" value="GTPASE DER"/>
    <property type="match status" value="1"/>
</dbReference>
<comment type="similarity">
    <text evidence="1 8 9">Belongs to the TRAFAC class TrmE-Era-EngA-EngB-Septin-like GTPase superfamily. EngA (Der) GTPase family.</text>
</comment>
<keyword evidence="5 8" id="KW-0547">Nucleotide-binding</keyword>
<evidence type="ECO:0000313" key="12">
    <source>
        <dbReference type="EMBL" id="VAX76921.1"/>
    </source>
</evidence>
<evidence type="ECO:0000256" key="9">
    <source>
        <dbReference type="RuleBase" id="RU004481"/>
    </source>
</evidence>
<dbReference type="NCBIfam" id="TIGR00231">
    <property type="entry name" value="small_GTP"/>
    <property type="match status" value="2"/>
</dbReference>
<feature type="binding site" evidence="8">
    <location>
        <begin position="307"/>
        <end position="310"/>
    </location>
    <ligand>
        <name>GTP</name>
        <dbReference type="ChEBI" id="CHEBI:37565"/>
        <label>2</label>
    </ligand>
</feature>
<keyword evidence="3 8" id="KW-0690">Ribosome biogenesis</keyword>
<evidence type="ECO:0000256" key="4">
    <source>
        <dbReference type="ARBA" id="ARBA00022737"/>
    </source>
</evidence>
<feature type="domain" description="G" evidence="10">
    <location>
        <begin position="5"/>
        <end position="124"/>
    </location>
</feature>
<evidence type="ECO:0000256" key="3">
    <source>
        <dbReference type="ARBA" id="ARBA00022517"/>
    </source>
</evidence>
<evidence type="ECO:0000313" key="13">
    <source>
        <dbReference type="Proteomes" id="UP000271849"/>
    </source>
</evidence>
<dbReference type="GO" id="GO:0042254">
    <property type="term" value="P:ribosome biogenesis"/>
    <property type="evidence" value="ECO:0007669"/>
    <property type="project" value="UniProtKB-KW"/>
</dbReference>
<dbReference type="NCBIfam" id="TIGR03594">
    <property type="entry name" value="GTPase_EngA"/>
    <property type="match status" value="1"/>
</dbReference>
<feature type="domain" description="G" evidence="10">
    <location>
        <begin position="193"/>
        <end position="308"/>
    </location>
</feature>
<dbReference type="Gene3D" id="3.40.50.300">
    <property type="entry name" value="P-loop containing nucleotide triphosphate hydrolases"/>
    <property type="match status" value="2"/>
</dbReference>
<evidence type="ECO:0000256" key="1">
    <source>
        <dbReference type="ARBA" id="ARBA00008279"/>
    </source>
</evidence>
<comment type="function">
    <text evidence="8 9">GTPase that plays an essential role in the late steps of ribosome biogenesis.</text>
</comment>
<name>A0A3B1DMP8_9GAMM</name>
<dbReference type="PRINTS" id="PR00326">
    <property type="entry name" value="GTP1OBG"/>
</dbReference>
<dbReference type="AlphaFoldDB" id="A0A3B1DMP8"/>
<feature type="binding site" evidence="8">
    <location>
        <begin position="123"/>
        <end position="126"/>
    </location>
    <ligand>
        <name>GTP</name>
        <dbReference type="ChEBI" id="CHEBI:37565"/>
        <label>1</label>
    </ligand>
</feature>
<protein>
    <recommendedName>
        <fullName evidence="2 8">GTPase Der</fullName>
    </recommendedName>
    <alternativeName>
        <fullName evidence="7 8">GTP-binding protein EngA</fullName>
    </alternativeName>
</protein>
<dbReference type="PIRSF" id="PIRSF006485">
    <property type="entry name" value="GTP-binding_EngA"/>
    <property type="match status" value="1"/>
</dbReference>
<dbReference type="Pfam" id="PF01926">
    <property type="entry name" value="MMR_HSR1"/>
    <property type="match status" value="2"/>
</dbReference>
<dbReference type="OrthoDB" id="9805918at2"/>
<evidence type="ECO:0000256" key="2">
    <source>
        <dbReference type="ARBA" id="ARBA00020953"/>
    </source>
</evidence>
<evidence type="ECO:0000259" key="10">
    <source>
        <dbReference type="Pfam" id="PF01926"/>
    </source>
</evidence>
<proteinExistence type="inferred from homology"/>
<feature type="binding site" evidence="8">
    <location>
        <begin position="244"/>
        <end position="248"/>
    </location>
    <ligand>
        <name>GTP</name>
        <dbReference type="ChEBI" id="CHEBI:37565"/>
        <label>2</label>
    </ligand>
</feature>
<feature type="domain" description="GTPase Der C-terminal KH-domain-like" evidence="11">
    <location>
        <begin position="368"/>
        <end position="445"/>
    </location>
</feature>
<evidence type="ECO:0000259" key="11">
    <source>
        <dbReference type="Pfam" id="PF14714"/>
    </source>
</evidence>
<keyword evidence="6 8" id="KW-0342">GTP-binding</keyword>
<dbReference type="HAMAP" id="MF_00195">
    <property type="entry name" value="GTPase_Der"/>
    <property type="match status" value="1"/>
</dbReference>
<sequence length="459" mass="53470">MIPVISLIGRSNVGKSSLFNLLTQSRQSLVDKSEKTTRDRNYGYFTIKNTNFCIIDTAGIENFKNKKNIDLIQKESYQQTKKSIKESNFIIFIVDIYTGITKLDYLILKKLRKKNKKILLLINKIDFLKRKDNIIDFYEFGIKDFCLISILHRIGINKTLKKIIYIWNKIKKKEKIKDVKLNEKKNIICKINICLIGKPNVGKSSIINFVSKKNRMITSNIPGTTRDIIKITVKKKNIEYIFTDTAGIKKKNNTKLEKVSYIKLIQEIKKNNIIIMIIDASTGICSQDLSIIGNLIKKGCSFFILVNKWDLIKKNNKKKIQSIMNFRLKFIKNIKILYVSALYKEGFKNLFSYILIVYKETIQEFNPSYLTNIIKKAILQHPIPLGATGKVIRLKYAHLGGKKPIFIIIHGNNTNYIPQTYKKYLMHFLQKELQIPNTPIRLFFKNGDNPYYNNKKKIN</sequence>
<dbReference type="EMBL" id="LR025085">
    <property type="protein sequence ID" value="VAX76921.1"/>
    <property type="molecule type" value="Genomic_DNA"/>
</dbReference>
<organism evidence="12 13">
    <name type="scientific">Buchnera aphidicola</name>
    <name type="common">Cinara strobi</name>
    <dbReference type="NCBI Taxonomy" id="1921549"/>
    <lineage>
        <taxon>Bacteria</taxon>
        <taxon>Pseudomonadati</taxon>
        <taxon>Pseudomonadota</taxon>
        <taxon>Gammaproteobacteria</taxon>
        <taxon>Enterobacterales</taxon>
        <taxon>Erwiniaceae</taxon>
        <taxon>Buchnera</taxon>
    </lineage>
</organism>
<reference evidence="13" key="1">
    <citation type="submission" date="2018-09" db="EMBL/GenBank/DDBJ databases">
        <authorList>
            <person name="Manzano-Marin A."/>
            <person name="Manzano-Marin A."/>
        </authorList>
    </citation>
    <scope>NUCLEOTIDE SEQUENCE [LARGE SCALE GENOMIC DNA]</scope>
    <source>
        <strain evidence="13">BuCistrobi</strain>
    </source>
</reference>
<evidence type="ECO:0000256" key="6">
    <source>
        <dbReference type="ARBA" id="ARBA00023134"/>
    </source>
</evidence>
<evidence type="ECO:0000256" key="7">
    <source>
        <dbReference type="ARBA" id="ARBA00032345"/>
    </source>
</evidence>
<dbReference type="InterPro" id="IPR016484">
    <property type="entry name" value="GTPase_Der"/>
</dbReference>
<dbReference type="Gene3D" id="3.30.300.20">
    <property type="match status" value="1"/>
</dbReference>
<dbReference type="InterPro" id="IPR027417">
    <property type="entry name" value="P-loop_NTPase"/>
</dbReference>
<dbReference type="Pfam" id="PF14714">
    <property type="entry name" value="KH_dom-like"/>
    <property type="match status" value="1"/>
</dbReference>
<dbReference type="Proteomes" id="UP000271849">
    <property type="component" value="Chromosome"/>
</dbReference>